<sequence>MNAEIKRGSLEMTAAMLISGSIGWFVLMSGQPVVNVVFWRCAVGALVLLAVCGVLGQLRRDALTRATLLLAIAGGVALVINWLLLFAAYSYASISIATAVYNTQPFMLVGLGALFLGERLTARKLLWLGLAFGGMMLVVLAQPRQMGEQSHYLMGIALALGAAFFYALMALAAKRLKGTPPHLIALIQVTVGAVMLLPLVDFHVSASVEQWGMLATLGVLHTGLMYVLMYGALQKLPTNLIGSLSFIYPIAAMLVDRLAFGHRLSAWQLLGAAIILLAAAGMNLLGERRARLLPASDGRRAG</sequence>
<keyword evidence="3" id="KW-1003">Cell membrane</keyword>
<feature type="transmembrane region" description="Helical" evidence="7">
    <location>
        <begin position="240"/>
        <end position="260"/>
    </location>
</feature>
<dbReference type="AlphaFoldDB" id="A0A1C3HB21"/>
<evidence type="ECO:0000256" key="2">
    <source>
        <dbReference type="ARBA" id="ARBA00007362"/>
    </source>
</evidence>
<evidence type="ECO:0000259" key="8">
    <source>
        <dbReference type="Pfam" id="PF00892"/>
    </source>
</evidence>
<comment type="similarity">
    <text evidence="2">Belongs to the EamA transporter family.</text>
</comment>
<evidence type="ECO:0000313" key="9">
    <source>
        <dbReference type="EMBL" id="SAY42228.1"/>
    </source>
</evidence>
<gene>
    <name evidence="9" type="ORF">PWN146_00906</name>
</gene>
<feature type="transmembrane region" description="Helical" evidence="7">
    <location>
        <begin position="150"/>
        <end position="171"/>
    </location>
</feature>
<name>A0A1C3HB21_SERMA</name>
<proteinExistence type="inferred from homology"/>
<dbReference type="PANTHER" id="PTHR22911:SF102">
    <property type="entry name" value="MEMBRANE PROTEIN"/>
    <property type="match status" value="1"/>
</dbReference>
<feature type="transmembrane region" description="Helical" evidence="7">
    <location>
        <begin position="212"/>
        <end position="233"/>
    </location>
</feature>
<feature type="transmembrane region" description="Helical" evidence="7">
    <location>
        <begin position="37"/>
        <end position="56"/>
    </location>
</feature>
<feature type="transmembrane region" description="Helical" evidence="7">
    <location>
        <begin position="266"/>
        <end position="285"/>
    </location>
</feature>
<evidence type="ECO:0000256" key="4">
    <source>
        <dbReference type="ARBA" id="ARBA00022692"/>
    </source>
</evidence>
<dbReference type="Pfam" id="PF00892">
    <property type="entry name" value="EamA"/>
    <property type="match status" value="2"/>
</dbReference>
<feature type="transmembrane region" description="Helical" evidence="7">
    <location>
        <begin position="94"/>
        <end position="116"/>
    </location>
</feature>
<keyword evidence="4 7" id="KW-0812">Transmembrane</keyword>
<dbReference type="SUPFAM" id="SSF103481">
    <property type="entry name" value="Multidrug resistance efflux transporter EmrE"/>
    <property type="match status" value="2"/>
</dbReference>
<feature type="domain" description="EamA" evidence="8">
    <location>
        <begin position="14"/>
        <end position="139"/>
    </location>
</feature>
<feature type="domain" description="EamA" evidence="8">
    <location>
        <begin position="154"/>
        <end position="283"/>
    </location>
</feature>
<feature type="transmembrane region" description="Helical" evidence="7">
    <location>
        <begin position="125"/>
        <end position="144"/>
    </location>
</feature>
<evidence type="ECO:0000256" key="7">
    <source>
        <dbReference type="SAM" id="Phobius"/>
    </source>
</evidence>
<feature type="transmembrane region" description="Helical" evidence="7">
    <location>
        <begin position="183"/>
        <end position="200"/>
    </location>
</feature>
<dbReference type="Gene3D" id="1.10.3730.20">
    <property type="match status" value="2"/>
</dbReference>
<evidence type="ECO:0000256" key="3">
    <source>
        <dbReference type="ARBA" id="ARBA00022475"/>
    </source>
</evidence>
<feature type="transmembrane region" description="Helical" evidence="7">
    <location>
        <begin position="12"/>
        <end position="31"/>
    </location>
</feature>
<dbReference type="EMBL" id="LT575490">
    <property type="protein sequence ID" value="SAY42228.1"/>
    <property type="molecule type" value="Genomic_DNA"/>
</dbReference>
<protein>
    <submittedName>
        <fullName evidence="9">Threonine and homoserine efflux system</fullName>
    </submittedName>
</protein>
<dbReference type="InterPro" id="IPR000620">
    <property type="entry name" value="EamA_dom"/>
</dbReference>
<dbReference type="PANTHER" id="PTHR22911">
    <property type="entry name" value="ACYL-MALONYL CONDENSING ENZYME-RELATED"/>
    <property type="match status" value="1"/>
</dbReference>
<dbReference type="GO" id="GO:0016020">
    <property type="term" value="C:membrane"/>
    <property type="evidence" value="ECO:0007669"/>
    <property type="project" value="InterPro"/>
</dbReference>
<evidence type="ECO:0000256" key="1">
    <source>
        <dbReference type="ARBA" id="ARBA00004651"/>
    </source>
</evidence>
<keyword evidence="5 7" id="KW-1133">Transmembrane helix</keyword>
<evidence type="ECO:0000256" key="5">
    <source>
        <dbReference type="ARBA" id="ARBA00022989"/>
    </source>
</evidence>
<feature type="transmembrane region" description="Helical" evidence="7">
    <location>
        <begin position="68"/>
        <end position="88"/>
    </location>
</feature>
<keyword evidence="6 7" id="KW-0472">Membrane</keyword>
<evidence type="ECO:0000256" key="6">
    <source>
        <dbReference type="ARBA" id="ARBA00023136"/>
    </source>
</evidence>
<reference evidence="9" key="1">
    <citation type="submission" date="2016-05" db="EMBL/GenBank/DDBJ databases">
        <authorList>
            <person name="Cock P.J.A."/>
            <person name="Cock P.J.A."/>
        </authorList>
    </citation>
    <scope>NUCLEOTIDE SEQUENCE</scope>
    <source>
        <strain evidence="9">PWN146_assembly</strain>
    </source>
</reference>
<organism evidence="9">
    <name type="scientific">Serratia marcescens</name>
    <dbReference type="NCBI Taxonomy" id="615"/>
    <lineage>
        <taxon>Bacteria</taxon>
        <taxon>Pseudomonadati</taxon>
        <taxon>Pseudomonadota</taxon>
        <taxon>Gammaproteobacteria</taxon>
        <taxon>Enterobacterales</taxon>
        <taxon>Yersiniaceae</taxon>
        <taxon>Serratia</taxon>
    </lineage>
</organism>
<comment type="subcellular location">
    <subcellularLocation>
        <location evidence="1">Cell membrane</location>
        <topology evidence="1">Multi-pass membrane protein</topology>
    </subcellularLocation>
</comment>
<dbReference type="InterPro" id="IPR037185">
    <property type="entry name" value="EmrE-like"/>
</dbReference>
<accession>A0A1C3HB21</accession>